<dbReference type="OrthoDB" id="3266199at2759"/>
<dbReference type="AlphaFoldDB" id="A0A409WB97"/>
<accession>A0A409WB97</accession>
<organism evidence="1 2">
    <name type="scientific">Gymnopilus dilepis</name>
    <dbReference type="NCBI Taxonomy" id="231916"/>
    <lineage>
        <taxon>Eukaryota</taxon>
        <taxon>Fungi</taxon>
        <taxon>Dikarya</taxon>
        <taxon>Basidiomycota</taxon>
        <taxon>Agaricomycotina</taxon>
        <taxon>Agaricomycetes</taxon>
        <taxon>Agaricomycetidae</taxon>
        <taxon>Agaricales</taxon>
        <taxon>Agaricineae</taxon>
        <taxon>Hymenogastraceae</taxon>
        <taxon>Gymnopilus</taxon>
    </lineage>
</organism>
<dbReference type="InterPro" id="IPR011008">
    <property type="entry name" value="Dimeric_a/b-barrel"/>
</dbReference>
<gene>
    <name evidence="1" type="ORF">CVT26_000890</name>
</gene>
<proteinExistence type="predicted"/>
<name>A0A409WB97_9AGAR</name>
<evidence type="ECO:0000313" key="2">
    <source>
        <dbReference type="Proteomes" id="UP000284706"/>
    </source>
</evidence>
<evidence type="ECO:0000313" key="1">
    <source>
        <dbReference type="EMBL" id="PPQ75773.1"/>
    </source>
</evidence>
<dbReference type="InParanoid" id="A0A409WB97"/>
<comment type="caution">
    <text evidence="1">The sequence shown here is derived from an EMBL/GenBank/DDBJ whole genome shotgun (WGS) entry which is preliminary data.</text>
</comment>
<dbReference type="Gene3D" id="3.30.70.100">
    <property type="match status" value="2"/>
</dbReference>
<reference evidence="1 2" key="1">
    <citation type="journal article" date="2018" name="Evol. Lett.">
        <title>Horizontal gene cluster transfer increased hallucinogenic mushroom diversity.</title>
        <authorList>
            <person name="Reynolds H.T."/>
            <person name="Vijayakumar V."/>
            <person name="Gluck-Thaler E."/>
            <person name="Korotkin H.B."/>
            <person name="Matheny P.B."/>
            <person name="Slot J.C."/>
        </authorList>
    </citation>
    <scope>NUCLEOTIDE SEQUENCE [LARGE SCALE GENOMIC DNA]</scope>
    <source>
        <strain evidence="1 2">SRW20</strain>
    </source>
</reference>
<dbReference type="SUPFAM" id="SSF54909">
    <property type="entry name" value="Dimeric alpha+beta barrel"/>
    <property type="match status" value="2"/>
</dbReference>
<protein>
    <recommendedName>
        <fullName evidence="3">BTB domain-containing protein</fullName>
    </recommendedName>
</protein>
<dbReference type="Proteomes" id="UP000284706">
    <property type="component" value="Unassembled WGS sequence"/>
</dbReference>
<keyword evidence="2" id="KW-1185">Reference proteome</keyword>
<evidence type="ECO:0008006" key="3">
    <source>
        <dbReference type="Google" id="ProtNLM"/>
    </source>
</evidence>
<sequence>MARTVTHSTVVPVTAQEGKEKAVVEFLTGGVPAVEAEPETHQWYAAKLIGTSPAQFVIFDTFPSEEARGAHLKGPVPTALVENAPKLLIGGPTLPEILTEILAHKINKAGDGLKTGLTTGLRATFTAKPEKRETVRKFLIDALPLAEAETGTVSWYAVHWPGTDKFGIVDFFASDEAREAHLAGPIAAALIGSIDELLTGPPDIAKLEVLAAKQGTLEDGAILDYSHTKMSNKVAAKEPQTFHPQFNSADADVVLVSVEGTGFRVPHFTLRNTCGYFRNLLSGKFPSTPLIQPDGQRFMRIVDVEEKDRVLAKVLSMICGLPTDNWESIDEVDEAISLAQKWNAPGPLSLIRAAITAPVFLAEPLRLYAITTRLGWEEEGQLASTYSLTLDLYDESNRPKLETISANRLMALFRLHRNRRDQFKALIDSEGLFAAGNSGRYLCPGCGEQVSNHTWRELKARMFMEMDRRPLGDTLCGLEMEEWPEAIACWEAKCQKEDCGRLNYNKLNTLRDIKRCLDQLPVHI</sequence>
<dbReference type="EMBL" id="NHYE01005229">
    <property type="protein sequence ID" value="PPQ75773.1"/>
    <property type="molecule type" value="Genomic_DNA"/>
</dbReference>